<dbReference type="SMART" id="SM00382">
    <property type="entry name" value="AAA"/>
    <property type="match status" value="1"/>
</dbReference>
<proteinExistence type="inferred from homology"/>
<dbReference type="AlphaFoldDB" id="A0A318LJY9"/>
<dbReference type="Pfam" id="PF00005">
    <property type="entry name" value="ABC_tran"/>
    <property type="match status" value="1"/>
</dbReference>
<evidence type="ECO:0000259" key="10">
    <source>
        <dbReference type="PROSITE" id="PS50893"/>
    </source>
</evidence>
<keyword evidence="8" id="KW-1278">Translocase</keyword>
<dbReference type="Pfam" id="PF08352">
    <property type="entry name" value="oligo_HPY"/>
    <property type="match status" value="1"/>
</dbReference>
<keyword evidence="7 11" id="KW-0067">ATP-binding</keyword>
<evidence type="ECO:0000313" key="12">
    <source>
        <dbReference type="Proteomes" id="UP000247892"/>
    </source>
</evidence>
<organism evidence="11 12">
    <name type="scientific">Prauserella flavalba</name>
    <dbReference type="NCBI Taxonomy" id="1477506"/>
    <lineage>
        <taxon>Bacteria</taxon>
        <taxon>Bacillati</taxon>
        <taxon>Actinomycetota</taxon>
        <taxon>Actinomycetes</taxon>
        <taxon>Pseudonocardiales</taxon>
        <taxon>Pseudonocardiaceae</taxon>
        <taxon>Prauserella</taxon>
    </lineage>
</organism>
<comment type="similarity">
    <text evidence="2">Belongs to the ABC transporter superfamily.</text>
</comment>
<evidence type="ECO:0000256" key="7">
    <source>
        <dbReference type="ARBA" id="ARBA00022840"/>
    </source>
</evidence>
<evidence type="ECO:0000256" key="5">
    <source>
        <dbReference type="ARBA" id="ARBA00022519"/>
    </source>
</evidence>
<evidence type="ECO:0000313" key="11">
    <source>
        <dbReference type="EMBL" id="PXY24005.1"/>
    </source>
</evidence>
<comment type="caution">
    <text evidence="11">The sequence shown here is derived from an EMBL/GenBank/DDBJ whole genome shotgun (WGS) entry which is preliminary data.</text>
</comment>
<dbReference type="Gene3D" id="3.40.50.300">
    <property type="entry name" value="P-loop containing nucleotide triphosphate hydrolases"/>
    <property type="match status" value="1"/>
</dbReference>
<dbReference type="GO" id="GO:0005524">
    <property type="term" value="F:ATP binding"/>
    <property type="evidence" value="ECO:0007669"/>
    <property type="project" value="UniProtKB-KW"/>
</dbReference>
<gene>
    <name evidence="11" type="ORF">BA062_27465</name>
</gene>
<comment type="subcellular location">
    <subcellularLocation>
        <location evidence="1">Cell membrane</location>
        <topology evidence="1">Peripheral membrane protein</topology>
    </subcellularLocation>
</comment>
<dbReference type="InterPro" id="IPR050388">
    <property type="entry name" value="ABC_Ni/Peptide_Import"/>
</dbReference>
<dbReference type="PANTHER" id="PTHR43297">
    <property type="entry name" value="OLIGOPEPTIDE TRANSPORT ATP-BINDING PROTEIN APPD"/>
    <property type="match status" value="1"/>
</dbReference>
<dbReference type="GO" id="GO:0016887">
    <property type="term" value="F:ATP hydrolysis activity"/>
    <property type="evidence" value="ECO:0007669"/>
    <property type="project" value="InterPro"/>
</dbReference>
<evidence type="ECO:0000256" key="2">
    <source>
        <dbReference type="ARBA" id="ARBA00005417"/>
    </source>
</evidence>
<evidence type="ECO:0000256" key="9">
    <source>
        <dbReference type="ARBA" id="ARBA00023136"/>
    </source>
</evidence>
<keyword evidence="9" id="KW-0472">Membrane</keyword>
<dbReference type="InterPro" id="IPR003593">
    <property type="entry name" value="AAA+_ATPase"/>
</dbReference>
<evidence type="ECO:0000256" key="3">
    <source>
        <dbReference type="ARBA" id="ARBA00022448"/>
    </source>
</evidence>
<dbReference type="SUPFAM" id="SSF52540">
    <property type="entry name" value="P-loop containing nucleoside triphosphate hydrolases"/>
    <property type="match status" value="1"/>
</dbReference>
<name>A0A318LJY9_9PSEU</name>
<evidence type="ECO:0000256" key="4">
    <source>
        <dbReference type="ARBA" id="ARBA00022475"/>
    </source>
</evidence>
<evidence type="ECO:0000256" key="1">
    <source>
        <dbReference type="ARBA" id="ARBA00004202"/>
    </source>
</evidence>
<dbReference type="RefSeq" id="WP_110341831.1">
    <property type="nucleotide sequence ID" value="NZ_JBHVKT010000004.1"/>
</dbReference>
<dbReference type="GO" id="GO:0005886">
    <property type="term" value="C:plasma membrane"/>
    <property type="evidence" value="ECO:0007669"/>
    <property type="project" value="UniProtKB-SubCell"/>
</dbReference>
<keyword evidence="4" id="KW-1003">Cell membrane</keyword>
<dbReference type="InterPro" id="IPR017871">
    <property type="entry name" value="ABC_transporter-like_CS"/>
</dbReference>
<evidence type="ECO:0000256" key="6">
    <source>
        <dbReference type="ARBA" id="ARBA00022741"/>
    </source>
</evidence>
<sequence>MTPLLQIDDLVVDYASGGRTVRALDGAALTVEAGETVGVVGESGSGKSTLGSAIGGLLPGAAKVVSGAVRVDGDDVNSLRPTQLRALRRERLGYVFQEPIGSLDPTMRVGKQVELALRGRGTKADVLPHLERVRLRDPERVARSYPHQLSGGMAQRVAIALAMAGKPEILIADEPTAALDSQIREEVLGVIFSLAAESGTTILWLSHDLPAVAKRCSRVVVMYGGRVVESGSAGEVLAAPRHPYTAALVRAVPGELAEGERLVPIPGQPPVLDGPSEGCAFAPRCPDADDACAASRPPLVSVEQRDVLCHLAEETVGAGR</sequence>
<dbReference type="Proteomes" id="UP000247892">
    <property type="component" value="Unassembled WGS sequence"/>
</dbReference>
<keyword evidence="12" id="KW-1185">Reference proteome</keyword>
<keyword evidence="5" id="KW-0997">Cell inner membrane</keyword>
<dbReference type="PROSITE" id="PS00211">
    <property type="entry name" value="ABC_TRANSPORTER_1"/>
    <property type="match status" value="1"/>
</dbReference>
<dbReference type="OrthoDB" id="9809030at2"/>
<protein>
    <submittedName>
        <fullName evidence="11">Dipeptide/oligopeptide/nickel ABC transporter ATP-binding protein</fullName>
    </submittedName>
</protein>
<keyword evidence="3" id="KW-0813">Transport</keyword>
<keyword evidence="6" id="KW-0547">Nucleotide-binding</keyword>
<dbReference type="InterPro" id="IPR013563">
    <property type="entry name" value="Oligopep_ABC_C"/>
</dbReference>
<evidence type="ECO:0000256" key="8">
    <source>
        <dbReference type="ARBA" id="ARBA00022967"/>
    </source>
</evidence>
<dbReference type="InterPro" id="IPR003439">
    <property type="entry name" value="ABC_transporter-like_ATP-bd"/>
</dbReference>
<feature type="domain" description="ABC transporter" evidence="10">
    <location>
        <begin position="5"/>
        <end position="249"/>
    </location>
</feature>
<dbReference type="PROSITE" id="PS50893">
    <property type="entry name" value="ABC_TRANSPORTER_2"/>
    <property type="match status" value="1"/>
</dbReference>
<dbReference type="InterPro" id="IPR027417">
    <property type="entry name" value="P-loop_NTPase"/>
</dbReference>
<dbReference type="GO" id="GO:0015833">
    <property type="term" value="P:peptide transport"/>
    <property type="evidence" value="ECO:0007669"/>
    <property type="project" value="InterPro"/>
</dbReference>
<accession>A0A318LJY9</accession>
<dbReference type="PANTHER" id="PTHR43297:SF14">
    <property type="entry name" value="ATPASE AAA-TYPE CORE DOMAIN-CONTAINING PROTEIN"/>
    <property type="match status" value="1"/>
</dbReference>
<dbReference type="CDD" id="cd03257">
    <property type="entry name" value="ABC_NikE_OppD_transporters"/>
    <property type="match status" value="1"/>
</dbReference>
<reference evidence="11 12" key="1">
    <citation type="submission" date="2016-07" db="EMBL/GenBank/DDBJ databases">
        <title>Draft genome sequence of Prauserella sp. YIM 121212, isolated from alkaline soil.</title>
        <authorList>
            <person name="Ruckert C."/>
            <person name="Albersmeier A."/>
            <person name="Jiang C.-L."/>
            <person name="Jiang Y."/>
            <person name="Kalinowski J."/>
            <person name="Schneider O."/>
            <person name="Winkler A."/>
            <person name="Zotchev S.B."/>
        </authorList>
    </citation>
    <scope>NUCLEOTIDE SEQUENCE [LARGE SCALE GENOMIC DNA]</scope>
    <source>
        <strain evidence="11 12">YIM 121212</strain>
    </source>
</reference>
<dbReference type="EMBL" id="MASU01000013">
    <property type="protein sequence ID" value="PXY24005.1"/>
    <property type="molecule type" value="Genomic_DNA"/>
</dbReference>
<dbReference type="NCBIfam" id="TIGR01727">
    <property type="entry name" value="oligo_HPY"/>
    <property type="match status" value="1"/>
</dbReference>